<name>A0ABP7ZL27_9MICO</name>
<proteinExistence type="predicted"/>
<dbReference type="Proteomes" id="UP001415169">
    <property type="component" value="Unassembled WGS sequence"/>
</dbReference>
<evidence type="ECO:0000313" key="5">
    <source>
        <dbReference type="Proteomes" id="UP001415169"/>
    </source>
</evidence>
<dbReference type="PANTHER" id="PTHR48081">
    <property type="entry name" value="AB HYDROLASE SUPERFAMILY PROTEIN C4A8.06C"/>
    <property type="match status" value="1"/>
</dbReference>
<dbReference type="Gene3D" id="3.40.50.1820">
    <property type="entry name" value="alpha/beta hydrolase"/>
    <property type="match status" value="1"/>
</dbReference>
<evidence type="ECO:0000259" key="3">
    <source>
        <dbReference type="Pfam" id="PF07859"/>
    </source>
</evidence>
<organism evidence="4 5">
    <name type="scientific">Gryllotalpicola daejeonensis</name>
    <dbReference type="NCBI Taxonomy" id="993087"/>
    <lineage>
        <taxon>Bacteria</taxon>
        <taxon>Bacillati</taxon>
        <taxon>Actinomycetota</taxon>
        <taxon>Actinomycetes</taxon>
        <taxon>Micrococcales</taxon>
        <taxon>Microbacteriaceae</taxon>
        <taxon>Gryllotalpicola</taxon>
    </lineage>
</organism>
<dbReference type="EMBL" id="BAABBV010000001">
    <property type="protein sequence ID" value="GAA4162522.1"/>
    <property type="molecule type" value="Genomic_DNA"/>
</dbReference>
<sequence>MVSEPRSRADVAASTGKPFAAPPRSSRRTLSISSERLGPVRATVIEPRDGVRASRPLVYVHGGGYVHQFETAHWWLTGALARDLGVRIYAVDYTLAPSGTAATGVAEVTAAVQAVAERHGMAPIVAGDSAGGGLALAVAGRLRDTPAAPAHLLLFAPWLDVAVRNPEARALDRRDPSLALPGLLVGGELWAGDLGPDHPEVSPLFADPTGLPATSLVVGTRDMLYPDARDFAASARAAGVDLATFTASDAFHVFVAATWLPESISARVWVKQRLGPLLHD</sequence>
<keyword evidence="5" id="KW-1185">Reference proteome</keyword>
<feature type="region of interest" description="Disordered" evidence="2">
    <location>
        <begin position="1"/>
        <end position="30"/>
    </location>
</feature>
<dbReference type="InterPro" id="IPR013094">
    <property type="entry name" value="AB_hydrolase_3"/>
</dbReference>
<evidence type="ECO:0000313" key="4">
    <source>
        <dbReference type="EMBL" id="GAA4162522.1"/>
    </source>
</evidence>
<dbReference type="Pfam" id="PF07859">
    <property type="entry name" value="Abhydrolase_3"/>
    <property type="match status" value="1"/>
</dbReference>
<dbReference type="SUPFAM" id="SSF53474">
    <property type="entry name" value="alpha/beta-Hydrolases"/>
    <property type="match status" value="1"/>
</dbReference>
<evidence type="ECO:0000256" key="1">
    <source>
        <dbReference type="ARBA" id="ARBA00022801"/>
    </source>
</evidence>
<reference evidence="4" key="2">
    <citation type="submission" date="2023-12" db="EMBL/GenBank/DDBJ databases">
        <authorList>
            <person name="Sun Q."/>
            <person name="Inoue M."/>
        </authorList>
    </citation>
    <scope>NUCLEOTIDE SEQUENCE</scope>
    <source>
        <strain evidence="4">JCM 17590</strain>
    </source>
</reference>
<dbReference type="PANTHER" id="PTHR48081:SF8">
    <property type="entry name" value="ALPHA_BETA HYDROLASE FOLD-3 DOMAIN-CONTAINING PROTEIN-RELATED"/>
    <property type="match status" value="1"/>
</dbReference>
<keyword evidence="1 4" id="KW-0378">Hydrolase</keyword>
<evidence type="ECO:0000256" key="2">
    <source>
        <dbReference type="SAM" id="MobiDB-lite"/>
    </source>
</evidence>
<dbReference type="GO" id="GO:0016787">
    <property type="term" value="F:hydrolase activity"/>
    <property type="evidence" value="ECO:0007669"/>
    <property type="project" value="UniProtKB-KW"/>
</dbReference>
<gene>
    <name evidence="4" type="ORF">GCM10022286_21540</name>
</gene>
<dbReference type="InterPro" id="IPR029058">
    <property type="entry name" value="AB_hydrolase_fold"/>
</dbReference>
<protein>
    <submittedName>
        <fullName evidence="4">Alpha/beta hydrolase fold domain-containing protein</fullName>
    </submittedName>
</protein>
<reference evidence="4" key="1">
    <citation type="journal article" date="2014" name="Int. J. Syst. Evol. Microbiol.">
        <title>Complete genome of a new Firmicutes species belonging to the dominant human colonic microbiota ('Ruminococcus bicirculans') reveals two chromosomes and a selective capacity to utilize plant glucans.</title>
        <authorList>
            <consortium name="NISC Comparative Sequencing Program"/>
            <person name="Wegmann U."/>
            <person name="Louis P."/>
            <person name="Goesmann A."/>
            <person name="Henrissat B."/>
            <person name="Duncan S.H."/>
            <person name="Flint H.J."/>
        </authorList>
    </citation>
    <scope>NUCLEOTIDE SEQUENCE</scope>
    <source>
        <strain evidence="4">JCM 17590</strain>
    </source>
</reference>
<dbReference type="InterPro" id="IPR050300">
    <property type="entry name" value="GDXG_lipolytic_enzyme"/>
</dbReference>
<accession>A0ABP7ZL27</accession>
<feature type="domain" description="Alpha/beta hydrolase fold-3" evidence="3">
    <location>
        <begin position="57"/>
        <end position="255"/>
    </location>
</feature>
<comment type="caution">
    <text evidence="4">The sequence shown here is derived from an EMBL/GenBank/DDBJ whole genome shotgun (WGS) entry which is preliminary data.</text>
</comment>